<name>A0A8J5CIB1_CHIOP</name>
<reference evidence="2" key="1">
    <citation type="submission" date="2020-07" db="EMBL/GenBank/DDBJ databases">
        <title>The High-quality genome of the commercially important snow crab, Chionoecetes opilio.</title>
        <authorList>
            <person name="Jeong J.-H."/>
            <person name="Ryu S."/>
        </authorList>
    </citation>
    <scope>NUCLEOTIDE SEQUENCE</scope>
    <source>
        <strain evidence="2">MADBK_172401_WGS</strain>
        <tissue evidence="2">Digestive gland</tissue>
    </source>
</reference>
<dbReference type="Proteomes" id="UP000770661">
    <property type="component" value="Unassembled WGS sequence"/>
</dbReference>
<dbReference type="EMBL" id="JACEEZ010021134">
    <property type="protein sequence ID" value="KAG0713746.1"/>
    <property type="molecule type" value="Genomic_DNA"/>
</dbReference>
<feature type="region of interest" description="Disordered" evidence="1">
    <location>
        <begin position="45"/>
        <end position="65"/>
    </location>
</feature>
<proteinExistence type="predicted"/>
<keyword evidence="3" id="KW-1185">Reference proteome</keyword>
<evidence type="ECO:0000256" key="1">
    <source>
        <dbReference type="SAM" id="MobiDB-lite"/>
    </source>
</evidence>
<accession>A0A8J5CIB1</accession>
<sequence length="124" mass="13214">MPEAVCHASIQSSGSTRGCMLREGPHSYLITYTAYEAIEPRGSISSSAASSAVPPASVQPQDTSPHHRRTLLDLCTVSGFGVVSRAVLYQKTAGKMLFAVAVSVSNAKIIRLTEWAQSMEMVVS</sequence>
<feature type="compositionally biased region" description="Low complexity" evidence="1">
    <location>
        <begin position="45"/>
        <end position="58"/>
    </location>
</feature>
<evidence type="ECO:0000313" key="2">
    <source>
        <dbReference type="EMBL" id="KAG0713746.1"/>
    </source>
</evidence>
<organism evidence="2 3">
    <name type="scientific">Chionoecetes opilio</name>
    <name type="common">Atlantic snow crab</name>
    <name type="synonym">Cancer opilio</name>
    <dbReference type="NCBI Taxonomy" id="41210"/>
    <lineage>
        <taxon>Eukaryota</taxon>
        <taxon>Metazoa</taxon>
        <taxon>Ecdysozoa</taxon>
        <taxon>Arthropoda</taxon>
        <taxon>Crustacea</taxon>
        <taxon>Multicrustacea</taxon>
        <taxon>Malacostraca</taxon>
        <taxon>Eumalacostraca</taxon>
        <taxon>Eucarida</taxon>
        <taxon>Decapoda</taxon>
        <taxon>Pleocyemata</taxon>
        <taxon>Brachyura</taxon>
        <taxon>Eubrachyura</taxon>
        <taxon>Majoidea</taxon>
        <taxon>Majidae</taxon>
        <taxon>Chionoecetes</taxon>
    </lineage>
</organism>
<comment type="caution">
    <text evidence="2">The sequence shown here is derived from an EMBL/GenBank/DDBJ whole genome shotgun (WGS) entry which is preliminary data.</text>
</comment>
<dbReference type="AlphaFoldDB" id="A0A8J5CIB1"/>
<protein>
    <submittedName>
        <fullName evidence="2">Uncharacterized protein</fullName>
    </submittedName>
</protein>
<gene>
    <name evidence="2" type="ORF">GWK47_015535</name>
</gene>
<evidence type="ECO:0000313" key="3">
    <source>
        <dbReference type="Proteomes" id="UP000770661"/>
    </source>
</evidence>